<comment type="caution">
    <text evidence="2">The sequence shown here is derived from an EMBL/GenBank/DDBJ whole genome shotgun (WGS) entry which is preliminary data.</text>
</comment>
<dbReference type="RefSeq" id="WP_049740913.1">
    <property type="nucleotide sequence ID" value="NZ_BJON01000005.1"/>
</dbReference>
<proteinExistence type="predicted"/>
<dbReference type="Proteomes" id="UP000036834">
    <property type="component" value="Unassembled WGS sequence"/>
</dbReference>
<protein>
    <submittedName>
        <fullName evidence="2">Uncharacterized protein</fullName>
    </submittedName>
</protein>
<gene>
    <name evidence="2" type="ORF">ADS79_24315</name>
    <name evidence="1" type="ORF">BRE01_12560</name>
</gene>
<sequence length="529" mass="54296">MKAGTEKTYVLSVSLDGKSGSLKVNDVESVAFDFSANGLANAIAAVKAANSSNIVAALEAPVLGLKAIDSTLAAEYVTEIGKSFVSSRELIQAAVDRVNAAAGTAIGEKIAAVKSANGPVALLDALEKLGVQRVIGLAHDGGNAVIEGTPSLAAKYHTAIASQTIATKTDVQAIIDTVNGAEVTKLVVAAEAAVTTDSVTAAASLLAAYDNGIADDKVEVDLGKRLDVVTALVAVNAAPDAAGLLTAIKSADLALVEVVDANADAYKAQVDAQAEGFKFATVAQLQSFVKQVNATVNTSAIDAVNKAVDAPALLTALKSSVLGLKKVADANEAAYFAALTGKTFTTVTEIQAFVDGVNKAQSEAALVAAINTATKSNIEEAVTSFVATFANDAYINVGSKKRAEVISTFWVNHGEGRSEAFTSAAEVSAALTAAVSEYEGYINGINSAKNITEMRAAFDVFIDDLEAAYGDEVTTKVEELQNTSVYANGSFTIEAATSIFEALQVKRSDADTTNDDFATVAEALATLSK</sequence>
<dbReference type="EMBL" id="LGIQ01000009">
    <property type="protein sequence ID" value="KNB71871.1"/>
    <property type="molecule type" value="Genomic_DNA"/>
</dbReference>
<name>A0A0K9YT61_9BACL</name>
<dbReference type="Proteomes" id="UP000319578">
    <property type="component" value="Unassembled WGS sequence"/>
</dbReference>
<evidence type="ECO:0000313" key="3">
    <source>
        <dbReference type="Proteomes" id="UP000036834"/>
    </source>
</evidence>
<reference evidence="2" key="2">
    <citation type="submission" date="2015-07" db="EMBL/GenBank/DDBJ databases">
        <title>MeaNS - Measles Nucleotide Surveillance Program.</title>
        <authorList>
            <person name="Tran T."/>
            <person name="Druce J."/>
        </authorList>
    </citation>
    <scope>NUCLEOTIDE SEQUENCE</scope>
    <source>
        <strain evidence="2">DSM 9887</strain>
    </source>
</reference>
<dbReference type="AlphaFoldDB" id="A0A0K9YT61"/>
<dbReference type="STRING" id="54915.ADS79_24315"/>
<dbReference type="PATRIC" id="fig|54915.3.peg.4005"/>
<accession>A0A0K9YT61</accession>
<evidence type="ECO:0000313" key="1">
    <source>
        <dbReference type="EMBL" id="GED67554.1"/>
    </source>
</evidence>
<organism evidence="2 3">
    <name type="scientific">Brevibacillus reuszeri</name>
    <dbReference type="NCBI Taxonomy" id="54915"/>
    <lineage>
        <taxon>Bacteria</taxon>
        <taxon>Bacillati</taxon>
        <taxon>Bacillota</taxon>
        <taxon>Bacilli</taxon>
        <taxon>Bacillales</taxon>
        <taxon>Paenibacillaceae</taxon>
        <taxon>Brevibacillus</taxon>
    </lineage>
</organism>
<evidence type="ECO:0000313" key="2">
    <source>
        <dbReference type="EMBL" id="KNB71871.1"/>
    </source>
</evidence>
<evidence type="ECO:0000313" key="4">
    <source>
        <dbReference type="Proteomes" id="UP000319578"/>
    </source>
</evidence>
<reference evidence="3" key="1">
    <citation type="submission" date="2015-07" db="EMBL/GenBank/DDBJ databases">
        <title>Genome sequencing project for genomic taxonomy and phylogenomics of Bacillus-like bacteria.</title>
        <authorList>
            <person name="Liu B."/>
            <person name="Wang J."/>
            <person name="Zhu Y."/>
            <person name="Liu G."/>
            <person name="Chen Q."/>
            <person name="Chen Z."/>
            <person name="Lan J."/>
            <person name="Che J."/>
            <person name="Ge C."/>
            <person name="Shi H."/>
            <person name="Pan Z."/>
            <person name="Liu X."/>
        </authorList>
    </citation>
    <scope>NUCLEOTIDE SEQUENCE [LARGE SCALE GENOMIC DNA]</scope>
    <source>
        <strain evidence="3">DSM 9887</strain>
    </source>
</reference>
<reference evidence="1 4" key="3">
    <citation type="submission" date="2019-06" db="EMBL/GenBank/DDBJ databases">
        <title>Whole genome shotgun sequence of Brevibacillus reuszeri NBRC 15719.</title>
        <authorList>
            <person name="Hosoyama A."/>
            <person name="Uohara A."/>
            <person name="Ohji S."/>
            <person name="Ichikawa N."/>
        </authorList>
    </citation>
    <scope>NUCLEOTIDE SEQUENCE [LARGE SCALE GENOMIC DNA]</scope>
    <source>
        <strain evidence="1 4">NBRC 15719</strain>
    </source>
</reference>
<keyword evidence="4" id="KW-1185">Reference proteome</keyword>
<dbReference type="EMBL" id="BJON01000005">
    <property type="protein sequence ID" value="GED67554.1"/>
    <property type="molecule type" value="Genomic_DNA"/>
</dbReference>